<evidence type="ECO:0000256" key="9">
    <source>
        <dbReference type="ARBA" id="ARBA00022630"/>
    </source>
</evidence>
<keyword evidence="11 19" id="KW-0521">NADP</keyword>
<keyword evidence="7 19" id="KW-0963">Cytoplasm</keyword>
<keyword evidence="22" id="KW-1185">Reference proteome</keyword>
<comment type="caution">
    <text evidence="21">The sequence shown here is derived from an EMBL/GenBank/DDBJ whole genome shotgun (WGS) entry which is preliminary data.</text>
</comment>
<keyword evidence="12 19" id="KW-0133">Cell shape</keyword>
<dbReference type="EMBL" id="CAJNBJ010000001">
    <property type="protein sequence ID" value="CAE6697792.1"/>
    <property type="molecule type" value="Genomic_DNA"/>
</dbReference>
<feature type="domain" description="FAD-binding PCMH-type" evidence="20">
    <location>
        <begin position="38"/>
        <end position="201"/>
    </location>
</feature>
<gene>
    <name evidence="19 21" type="primary">murB</name>
    <name evidence="21" type="ORF">NSPZN2_10552</name>
</gene>
<organism evidence="21 22">
    <name type="scientific">Nitrospira defluvii</name>
    <dbReference type="NCBI Taxonomy" id="330214"/>
    <lineage>
        <taxon>Bacteria</taxon>
        <taxon>Pseudomonadati</taxon>
        <taxon>Nitrospirota</taxon>
        <taxon>Nitrospiria</taxon>
        <taxon>Nitrospirales</taxon>
        <taxon>Nitrospiraceae</taxon>
        <taxon>Nitrospira</taxon>
    </lineage>
</organism>
<name>A0ABM8QHW0_9BACT</name>
<comment type="similarity">
    <text evidence="19">Belongs to the MurB family.</text>
</comment>
<dbReference type="EC" id="1.3.1.98" evidence="5 19"/>
<comment type="catalytic activity">
    <reaction evidence="18 19">
        <text>UDP-N-acetyl-alpha-D-muramate + NADP(+) = UDP-N-acetyl-3-O-(1-carboxyvinyl)-alpha-D-glucosamine + NADPH + H(+)</text>
        <dbReference type="Rhea" id="RHEA:12248"/>
        <dbReference type="ChEBI" id="CHEBI:15378"/>
        <dbReference type="ChEBI" id="CHEBI:57783"/>
        <dbReference type="ChEBI" id="CHEBI:58349"/>
        <dbReference type="ChEBI" id="CHEBI:68483"/>
        <dbReference type="ChEBI" id="CHEBI:70757"/>
        <dbReference type="EC" id="1.3.1.98"/>
    </reaction>
</comment>
<evidence type="ECO:0000256" key="2">
    <source>
        <dbReference type="ARBA" id="ARBA00003921"/>
    </source>
</evidence>
<evidence type="ECO:0000256" key="13">
    <source>
        <dbReference type="ARBA" id="ARBA00022984"/>
    </source>
</evidence>
<dbReference type="Gene3D" id="3.30.43.10">
    <property type="entry name" value="Uridine Diphospho-n-acetylenolpyruvylglucosamine Reductase, domain 2"/>
    <property type="match status" value="1"/>
</dbReference>
<dbReference type="SUPFAM" id="SSF56194">
    <property type="entry name" value="Uridine diphospho-N-Acetylenolpyruvylglucosamine reductase, MurB, C-terminal domain"/>
    <property type="match status" value="1"/>
</dbReference>
<dbReference type="HAMAP" id="MF_00037">
    <property type="entry name" value="MurB"/>
    <property type="match status" value="1"/>
</dbReference>
<dbReference type="NCBIfam" id="TIGR00179">
    <property type="entry name" value="murB"/>
    <property type="match status" value="1"/>
</dbReference>
<reference evidence="21 22" key="1">
    <citation type="submission" date="2021-02" db="EMBL/GenBank/DDBJ databases">
        <authorList>
            <person name="Han P."/>
        </authorList>
    </citation>
    <scope>NUCLEOTIDE SEQUENCE [LARGE SCALE GENOMIC DNA]</scope>
    <source>
        <strain evidence="21">Candidatus Nitrospira sp. ZN2</strain>
    </source>
</reference>
<accession>A0ABM8QHW0</accession>
<dbReference type="InterPro" id="IPR036318">
    <property type="entry name" value="FAD-bd_PCMH-like_sf"/>
</dbReference>
<comment type="function">
    <text evidence="2 19">Cell wall formation.</text>
</comment>
<evidence type="ECO:0000256" key="3">
    <source>
        <dbReference type="ARBA" id="ARBA00004496"/>
    </source>
</evidence>
<comment type="subcellular location">
    <subcellularLocation>
        <location evidence="3 19">Cytoplasm</location>
    </subcellularLocation>
</comment>
<feature type="active site" description="Proton donor" evidence="19">
    <location>
        <position position="230"/>
    </location>
</feature>
<dbReference type="Pfam" id="PF01565">
    <property type="entry name" value="FAD_binding_4"/>
    <property type="match status" value="1"/>
</dbReference>
<evidence type="ECO:0000256" key="7">
    <source>
        <dbReference type="ARBA" id="ARBA00022490"/>
    </source>
</evidence>
<evidence type="ECO:0000313" key="21">
    <source>
        <dbReference type="EMBL" id="CAE6697792.1"/>
    </source>
</evidence>
<evidence type="ECO:0000256" key="17">
    <source>
        <dbReference type="ARBA" id="ARBA00031026"/>
    </source>
</evidence>
<evidence type="ECO:0000256" key="1">
    <source>
        <dbReference type="ARBA" id="ARBA00001974"/>
    </source>
</evidence>
<feature type="active site" evidence="19">
    <location>
        <position position="182"/>
    </location>
</feature>
<evidence type="ECO:0000256" key="10">
    <source>
        <dbReference type="ARBA" id="ARBA00022827"/>
    </source>
</evidence>
<dbReference type="InterPro" id="IPR036635">
    <property type="entry name" value="MurB_C_sf"/>
</dbReference>
<dbReference type="Gene3D" id="3.30.465.10">
    <property type="match status" value="1"/>
</dbReference>
<feature type="active site" evidence="19">
    <location>
        <position position="300"/>
    </location>
</feature>
<dbReference type="Gene3D" id="3.90.78.10">
    <property type="entry name" value="UDP-N-acetylenolpyruvoylglucosamine reductase, C-terminal domain"/>
    <property type="match status" value="1"/>
</dbReference>
<sequence length="307" mass="33128">MARTERPARTKQDWARMLEGVRGTIMYQASLQDYTSFRIGGPADVLVEPVDVDDLCRVVAKAHAERIPVFVVGGTNLLVRDGGIRGIVVSLRRLKSIRQEPGHVLYADGGVGMPALIGYAIRRSLSGLEWGAGIPGTVAGCVVMNAGTRLGEMKDALKAVRMVDPRGRVVDIPATEIPFSYRRAHLPRGIVAGVWLQMTPGDHARIEKTVKDYLQYRKDTQPLTLPSAGCVFKNPPQDSAGRLVDAAGLKGARVGDAQVSDKHANFMVNTGHARAADVLALIRKVRAAVKKQSGVTLELELKVVGQA</sequence>
<evidence type="ECO:0000256" key="6">
    <source>
        <dbReference type="ARBA" id="ARBA00015188"/>
    </source>
</evidence>
<dbReference type="PROSITE" id="PS51387">
    <property type="entry name" value="FAD_PCMH"/>
    <property type="match status" value="1"/>
</dbReference>
<dbReference type="InterPro" id="IPR006094">
    <property type="entry name" value="Oxid_FAD_bind_N"/>
</dbReference>
<evidence type="ECO:0000259" key="20">
    <source>
        <dbReference type="PROSITE" id="PS51387"/>
    </source>
</evidence>
<keyword evidence="13 19" id="KW-0573">Peptidoglycan synthesis</keyword>
<dbReference type="PANTHER" id="PTHR21071">
    <property type="entry name" value="UDP-N-ACETYLENOLPYRUVOYLGLUCOSAMINE REDUCTASE"/>
    <property type="match status" value="1"/>
</dbReference>
<dbReference type="SUPFAM" id="SSF56176">
    <property type="entry name" value="FAD-binding/transporter-associated domain-like"/>
    <property type="match status" value="1"/>
</dbReference>
<evidence type="ECO:0000313" key="22">
    <source>
        <dbReference type="Proteomes" id="UP000675880"/>
    </source>
</evidence>
<evidence type="ECO:0000256" key="12">
    <source>
        <dbReference type="ARBA" id="ARBA00022960"/>
    </source>
</evidence>
<keyword evidence="10 19" id="KW-0274">FAD</keyword>
<evidence type="ECO:0000256" key="16">
    <source>
        <dbReference type="ARBA" id="ARBA00023316"/>
    </source>
</evidence>
<dbReference type="NCBIfam" id="NF010480">
    <property type="entry name" value="PRK13905.1"/>
    <property type="match status" value="1"/>
</dbReference>
<evidence type="ECO:0000256" key="15">
    <source>
        <dbReference type="ARBA" id="ARBA00023306"/>
    </source>
</evidence>
<comment type="pathway">
    <text evidence="4 19">Cell wall biogenesis; peptidoglycan biosynthesis.</text>
</comment>
<dbReference type="GO" id="GO:0008762">
    <property type="term" value="F:UDP-N-acetylmuramate dehydrogenase activity"/>
    <property type="evidence" value="ECO:0007669"/>
    <property type="project" value="UniProtKB-EC"/>
</dbReference>
<dbReference type="InterPro" id="IPR016166">
    <property type="entry name" value="FAD-bd_PCMH"/>
</dbReference>
<protein>
    <recommendedName>
        <fullName evidence="6 19">UDP-N-acetylenolpyruvoylglucosamine reductase</fullName>
        <ecNumber evidence="5 19">1.3.1.98</ecNumber>
    </recommendedName>
    <alternativeName>
        <fullName evidence="17 19">UDP-N-acetylmuramate dehydrogenase</fullName>
    </alternativeName>
</protein>
<dbReference type="InterPro" id="IPR016167">
    <property type="entry name" value="FAD-bd_PCMH_sub1"/>
</dbReference>
<evidence type="ECO:0000256" key="14">
    <source>
        <dbReference type="ARBA" id="ARBA00023002"/>
    </source>
</evidence>
<dbReference type="PANTHER" id="PTHR21071:SF4">
    <property type="entry name" value="UDP-N-ACETYLENOLPYRUVOYLGLUCOSAMINE REDUCTASE"/>
    <property type="match status" value="1"/>
</dbReference>
<proteinExistence type="inferred from homology"/>
<keyword evidence="8 19" id="KW-0132">Cell division</keyword>
<evidence type="ECO:0000256" key="18">
    <source>
        <dbReference type="ARBA" id="ARBA00048914"/>
    </source>
</evidence>
<dbReference type="InterPro" id="IPR016169">
    <property type="entry name" value="FAD-bd_PCMH_sub2"/>
</dbReference>
<dbReference type="Pfam" id="PF02873">
    <property type="entry name" value="MurB_C"/>
    <property type="match status" value="1"/>
</dbReference>
<keyword evidence="16 19" id="KW-0961">Cell wall biogenesis/degradation</keyword>
<evidence type="ECO:0000256" key="11">
    <source>
        <dbReference type="ARBA" id="ARBA00022857"/>
    </source>
</evidence>
<dbReference type="Proteomes" id="UP000675880">
    <property type="component" value="Unassembled WGS sequence"/>
</dbReference>
<dbReference type="InterPro" id="IPR003170">
    <property type="entry name" value="MurB"/>
</dbReference>
<evidence type="ECO:0000256" key="4">
    <source>
        <dbReference type="ARBA" id="ARBA00004752"/>
    </source>
</evidence>
<keyword evidence="9 19" id="KW-0285">Flavoprotein</keyword>
<dbReference type="InterPro" id="IPR011601">
    <property type="entry name" value="MurB_C"/>
</dbReference>
<keyword evidence="14 19" id="KW-0560">Oxidoreductase</keyword>
<comment type="cofactor">
    <cofactor evidence="1 19">
        <name>FAD</name>
        <dbReference type="ChEBI" id="CHEBI:57692"/>
    </cofactor>
</comment>
<evidence type="ECO:0000256" key="19">
    <source>
        <dbReference type="HAMAP-Rule" id="MF_00037"/>
    </source>
</evidence>
<keyword evidence="15 19" id="KW-0131">Cell cycle</keyword>
<evidence type="ECO:0000256" key="8">
    <source>
        <dbReference type="ARBA" id="ARBA00022618"/>
    </source>
</evidence>
<evidence type="ECO:0000256" key="5">
    <source>
        <dbReference type="ARBA" id="ARBA00012518"/>
    </source>
</evidence>